<organism evidence="1 2">
    <name type="scientific">Variovorax paradoxus (strain EPS)</name>
    <dbReference type="NCBI Taxonomy" id="595537"/>
    <lineage>
        <taxon>Bacteria</taxon>
        <taxon>Pseudomonadati</taxon>
        <taxon>Pseudomonadota</taxon>
        <taxon>Betaproteobacteria</taxon>
        <taxon>Burkholderiales</taxon>
        <taxon>Comamonadaceae</taxon>
        <taxon>Variovorax</taxon>
    </lineage>
</organism>
<dbReference type="eggNOG" id="COG0510">
    <property type="taxonomic scope" value="Bacteria"/>
</dbReference>
<dbReference type="KEGG" id="vpe:Varpa_3048"/>
<dbReference type="AlphaFoldDB" id="E6V7X4"/>
<evidence type="ECO:0000313" key="1">
    <source>
        <dbReference type="EMBL" id="ADU37235.1"/>
    </source>
</evidence>
<protein>
    <submittedName>
        <fullName evidence="1">Uncharacterized protein</fullName>
    </submittedName>
</protein>
<reference evidence="1 2" key="2">
    <citation type="journal article" date="2013" name="Genome Announc.">
        <title>Genome of the Root-Associated Plant Growth-Promoting Bacterium Variovorax paradoxus Strain EPS.</title>
        <authorList>
            <person name="Han J.I."/>
            <person name="Spain J.C."/>
            <person name="Leadbetter J.R."/>
            <person name="Ovchinnikova G."/>
            <person name="Goodwin L.A."/>
            <person name="Han C.S."/>
            <person name="Woyke T."/>
            <person name="Davenport K.W."/>
            <person name="Orwin P.M."/>
        </authorList>
    </citation>
    <scope>NUCLEOTIDE SEQUENCE [LARGE SCALE GENOMIC DNA]</scope>
    <source>
        <strain evidence="1 2">EPS</strain>
    </source>
</reference>
<dbReference type="OrthoDB" id="7592571at2"/>
<dbReference type="RefSeq" id="WP_013541463.1">
    <property type="nucleotide sequence ID" value="NC_014931.1"/>
</dbReference>
<gene>
    <name evidence="1" type="ordered locus">Varpa_3048</name>
</gene>
<name>E6V7X4_VARPE</name>
<proteinExistence type="predicted"/>
<sequence>MLVFGDATQRETVACKLDRLRTMLAQAQGSPPGIGRHACLVAALIEAGELAQGIADARFHANGEHDAPAQEVDAAMAIALMLARLCAHSWHSGLRGALPSRMPSIEGWAAHLPAMDIEVRQPEGYAFYALYPECYLAAACRLGAGPWRVIGLRSIGTSLAAIAAAALGDPRPVTLRPVGHPFGRRVAWRAAPRTEPSLHHAIVDEGPGLSGSSMAAVIRLLREEEGVAPQRIHLLTAHARGPGAEASPQVRALWAQATSHAADFDAVILNAAEPAHRLQTWVEACVGSLRAPLRAIDGGGWRQAHRMAMASWPPVHPWQERRKFLAEAESGTWLVKFAGLGHRAEERIACAEALARAGFCPEVAGACHGFLIERWHGGMRPLSQERLHEPALRTRLLARVADYLAFRARTLAMPQSGGASLRALCDMGRHNTVEALGAGSDAPWERHLAAAARLQASVRPVRTDSRLQPWEWLDDGVRLLKTDAIDHHAGHDLVGCQDVAWDVAGARIEFALGDDELGELLQALAARGCQVDAALLDVYSVAYPAFQLGHASLASRDTADAADRERLERRLRQLTGALQARLPQPPR</sequence>
<reference evidence="2" key="1">
    <citation type="submission" date="2010-12" db="EMBL/GenBank/DDBJ databases">
        <title>Complete sequence of Variovorax paradoxus EPS.</title>
        <authorList>
            <consortium name="US DOE Joint Genome Institute"/>
            <person name="Lucas S."/>
            <person name="Copeland A."/>
            <person name="Lapidus A."/>
            <person name="Cheng J.-F."/>
            <person name="Goodwin L."/>
            <person name="Pitluck S."/>
            <person name="Teshima H."/>
            <person name="Detter J.C."/>
            <person name="Han C."/>
            <person name="Tapia R."/>
            <person name="Land M."/>
            <person name="Hauser L."/>
            <person name="Kyrpides N."/>
            <person name="Ivanova N."/>
            <person name="Ovchinnikova G."/>
            <person name="Orwin P."/>
            <person name="Han J.-I.G."/>
            <person name="Woyke T."/>
        </authorList>
    </citation>
    <scope>NUCLEOTIDE SEQUENCE [LARGE SCALE GENOMIC DNA]</scope>
    <source>
        <strain evidence="2">EPS</strain>
    </source>
</reference>
<dbReference type="EMBL" id="CP002417">
    <property type="protein sequence ID" value="ADU37235.1"/>
    <property type="molecule type" value="Genomic_DNA"/>
</dbReference>
<accession>E6V7X4</accession>
<dbReference type="Proteomes" id="UP000008917">
    <property type="component" value="Chromosome"/>
</dbReference>
<dbReference type="STRING" id="595537.Varpa_3048"/>
<dbReference type="HOGENOM" id="CLU_468418_0_0_4"/>
<evidence type="ECO:0000313" key="2">
    <source>
        <dbReference type="Proteomes" id="UP000008917"/>
    </source>
</evidence>